<comment type="caution">
    <text evidence="2">The sequence shown here is derived from an EMBL/GenBank/DDBJ whole genome shotgun (WGS) entry which is preliminary data.</text>
</comment>
<evidence type="ECO:0000313" key="2">
    <source>
        <dbReference type="EMBL" id="KAK6956281.1"/>
    </source>
</evidence>
<proteinExistence type="predicted"/>
<feature type="compositionally biased region" description="Polar residues" evidence="1">
    <location>
        <begin position="44"/>
        <end position="74"/>
    </location>
</feature>
<organism evidence="2 3">
    <name type="scientific">Daldinia eschscholtzii</name>
    <dbReference type="NCBI Taxonomy" id="292717"/>
    <lineage>
        <taxon>Eukaryota</taxon>
        <taxon>Fungi</taxon>
        <taxon>Dikarya</taxon>
        <taxon>Ascomycota</taxon>
        <taxon>Pezizomycotina</taxon>
        <taxon>Sordariomycetes</taxon>
        <taxon>Xylariomycetidae</taxon>
        <taxon>Xylariales</taxon>
        <taxon>Hypoxylaceae</taxon>
        <taxon>Daldinia</taxon>
    </lineage>
</organism>
<feature type="compositionally biased region" description="Basic and acidic residues" evidence="1">
    <location>
        <begin position="264"/>
        <end position="286"/>
    </location>
</feature>
<feature type="compositionally biased region" description="Polar residues" evidence="1">
    <location>
        <begin position="227"/>
        <end position="238"/>
    </location>
</feature>
<reference evidence="2 3" key="1">
    <citation type="journal article" date="2024" name="Front Chem Biol">
        <title>Unveiling the potential of Daldinia eschscholtzii MFLUCC 19-0629 through bioactivity and bioinformatics studies for enhanced sustainable agriculture production.</title>
        <authorList>
            <person name="Brooks S."/>
            <person name="Weaver J.A."/>
            <person name="Klomchit A."/>
            <person name="Alharthi S.A."/>
            <person name="Onlamun T."/>
            <person name="Nurani R."/>
            <person name="Vong T.K."/>
            <person name="Alberti F."/>
            <person name="Greco C."/>
        </authorList>
    </citation>
    <scope>NUCLEOTIDE SEQUENCE [LARGE SCALE GENOMIC DNA]</scope>
    <source>
        <strain evidence="2">MFLUCC 19-0629</strain>
    </source>
</reference>
<evidence type="ECO:0000256" key="1">
    <source>
        <dbReference type="SAM" id="MobiDB-lite"/>
    </source>
</evidence>
<gene>
    <name evidence="2" type="ORF">Daesc_001556</name>
</gene>
<sequence>MKKSRTNIPRDHSGSTSRKPHKSANTHRLYPQTQRPNHAHGAPNNYSGSPSDHDINPNNQHGSLENANSTSTHVGVNMAGGQTLGSTQTGEGSLPINRFTGLAFAPLRDGEVQYGTSFDPYLSGGSSDTYPSPGVPSLYQIANTSATADDNDAWGGLYPNDIALTGAYPDSASIANSDPYRRPVSYTQSDNQSLGSYGAAVVYPPPASNAKNNYDDTMAMEGGSGQLSGQYTYYTENPPSERRSSIENHQGSGDEDSAGQTAQENREMGQYENGRHAEENKYREKTIESFVNGEGPWVYGLYRQPQQGQ</sequence>
<dbReference type="AlphaFoldDB" id="A0AAX6MVR4"/>
<dbReference type="Proteomes" id="UP001369815">
    <property type="component" value="Unassembled WGS sequence"/>
</dbReference>
<protein>
    <submittedName>
        <fullName evidence="2">Uncharacterized protein</fullName>
    </submittedName>
</protein>
<keyword evidence="3" id="KW-1185">Reference proteome</keyword>
<feature type="region of interest" description="Disordered" evidence="1">
    <location>
        <begin position="197"/>
        <end position="286"/>
    </location>
</feature>
<feature type="region of interest" description="Disordered" evidence="1">
    <location>
        <begin position="1"/>
        <end position="94"/>
    </location>
</feature>
<name>A0AAX6MVR4_9PEZI</name>
<evidence type="ECO:0000313" key="3">
    <source>
        <dbReference type="Proteomes" id="UP001369815"/>
    </source>
</evidence>
<accession>A0AAX6MVR4</accession>
<dbReference type="EMBL" id="JBANMG010000002">
    <property type="protein sequence ID" value="KAK6956281.1"/>
    <property type="molecule type" value="Genomic_DNA"/>
</dbReference>